<gene>
    <name evidence="2" type="ORF">J2R98_000301</name>
</gene>
<proteinExistence type="predicted"/>
<accession>A0ABU0DPX1</accession>
<organism evidence="2 3">
    <name type="scientific">Alkalibacillus filiformis</name>
    <dbReference type="NCBI Taxonomy" id="200990"/>
    <lineage>
        <taxon>Bacteria</taxon>
        <taxon>Bacillati</taxon>
        <taxon>Bacillota</taxon>
        <taxon>Bacilli</taxon>
        <taxon>Bacillales</taxon>
        <taxon>Bacillaceae</taxon>
        <taxon>Alkalibacillus</taxon>
    </lineage>
</organism>
<dbReference type="EMBL" id="JAUSUP010000001">
    <property type="protein sequence ID" value="MDQ0350498.1"/>
    <property type="molecule type" value="Genomic_DNA"/>
</dbReference>
<keyword evidence="1" id="KW-0472">Membrane</keyword>
<evidence type="ECO:0000313" key="3">
    <source>
        <dbReference type="Proteomes" id="UP001236723"/>
    </source>
</evidence>
<dbReference type="RefSeq" id="WP_307065406.1">
    <property type="nucleotide sequence ID" value="NZ_JAUSUP010000001.1"/>
</dbReference>
<protein>
    <submittedName>
        <fullName evidence="2">ABC-type branched-subunit amino acid transport system permease subunit</fullName>
    </submittedName>
</protein>
<dbReference type="Proteomes" id="UP001236723">
    <property type="component" value="Unassembled WGS sequence"/>
</dbReference>
<reference evidence="2 3" key="1">
    <citation type="submission" date="2023-07" db="EMBL/GenBank/DDBJ databases">
        <title>Genomic Encyclopedia of Type Strains, Phase IV (KMG-IV): sequencing the most valuable type-strain genomes for metagenomic binning, comparative biology and taxonomic classification.</title>
        <authorList>
            <person name="Goeker M."/>
        </authorList>
    </citation>
    <scope>NUCLEOTIDE SEQUENCE [LARGE SCALE GENOMIC DNA]</scope>
    <source>
        <strain evidence="2 3">DSM 15448</strain>
    </source>
</reference>
<keyword evidence="1" id="KW-0812">Transmembrane</keyword>
<feature type="transmembrane region" description="Helical" evidence="1">
    <location>
        <begin position="20"/>
        <end position="44"/>
    </location>
</feature>
<keyword evidence="1" id="KW-1133">Transmembrane helix</keyword>
<comment type="caution">
    <text evidence="2">The sequence shown here is derived from an EMBL/GenBank/DDBJ whole genome shotgun (WGS) entry which is preliminary data.</text>
</comment>
<evidence type="ECO:0000256" key="1">
    <source>
        <dbReference type="SAM" id="Phobius"/>
    </source>
</evidence>
<evidence type="ECO:0000313" key="2">
    <source>
        <dbReference type="EMBL" id="MDQ0350498.1"/>
    </source>
</evidence>
<name>A0ABU0DPX1_9BACI</name>
<keyword evidence="3" id="KW-1185">Reference proteome</keyword>
<sequence>MNLSHHFLSDLASVHWIFQRWVILFGIIFILVVIFFPNGIVGTIQKKIHERKMKQRVKQVEKKSAKN</sequence>